<evidence type="ECO:0000256" key="1">
    <source>
        <dbReference type="SAM" id="Phobius"/>
    </source>
</evidence>
<feature type="transmembrane region" description="Helical" evidence="1">
    <location>
        <begin position="91"/>
        <end position="110"/>
    </location>
</feature>
<dbReference type="EMBL" id="JBHSZQ010000016">
    <property type="protein sequence ID" value="MFC7126126.1"/>
    <property type="molecule type" value="Genomic_DNA"/>
</dbReference>
<evidence type="ECO:0000313" key="3">
    <source>
        <dbReference type="Proteomes" id="UP001596414"/>
    </source>
</evidence>
<comment type="caution">
    <text evidence="2">The sequence shown here is derived from an EMBL/GenBank/DDBJ whole genome shotgun (WGS) entry which is preliminary data.</text>
</comment>
<name>A0ABD5X8J6_9EURY</name>
<protein>
    <submittedName>
        <fullName evidence="2">Uncharacterized protein</fullName>
    </submittedName>
</protein>
<keyword evidence="1" id="KW-1133">Transmembrane helix</keyword>
<sequence length="156" mass="16921">MQRPLFSRSDWNRRWLYDSALALGTINALLIGSGVDDGLSGAGISPELSFAIALLSMVLCVVGAVALFRIPDSWMPARLPVLRATRSQFRLFKIPAAVVVPWFGAVALVTPVRNLFSLPVAVGVVLVVGNLTAVFSCYLLVSRQQRRHPSDDSQSV</sequence>
<dbReference type="Proteomes" id="UP001596414">
    <property type="component" value="Unassembled WGS sequence"/>
</dbReference>
<feature type="transmembrane region" description="Helical" evidence="1">
    <location>
        <begin position="116"/>
        <end position="141"/>
    </location>
</feature>
<dbReference type="RefSeq" id="WP_267637877.1">
    <property type="nucleotide sequence ID" value="NZ_JAODIY010000010.1"/>
</dbReference>
<keyword evidence="1" id="KW-0472">Membrane</keyword>
<evidence type="ECO:0000313" key="2">
    <source>
        <dbReference type="EMBL" id="MFC7126126.1"/>
    </source>
</evidence>
<accession>A0ABD5X8J6</accession>
<organism evidence="2 3">
    <name type="scientific">Halovenus rubra</name>
    <dbReference type="NCBI Taxonomy" id="869890"/>
    <lineage>
        <taxon>Archaea</taxon>
        <taxon>Methanobacteriati</taxon>
        <taxon>Methanobacteriota</taxon>
        <taxon>Stenosarchaea group</taxon>
        <taxon>Halobacteria</taxon>
        <taxon>Halobacteriales</taxon>
        <taxon>Haloarculaceae</taxon>
        <taxon>Halovenus</taxon>
    </lineage>
</organism>
<reference evidence="2 3" key="1">
    <citation type="journal article" date="2014" name="Int. J. Syst. Evol. Microbiol.">
        <title>Complete genome sequence of Corynebacterium casei LMG S-19264T (=DSM 44701T), isolated from a smear-ripened cheese.</title>
        <authorList>
            <consortium name="US DOE Joint Genome Institute (JGI-PGF)"/>
            <person name="Walter F."/>
            <person name="Albersmeier A."/>
            <person name="Kalinowski J."/>
            <person name="Ruckert C."/>
        </authorList>
    </citation>
    <scope>NUCLEOTIDE SEQUENCE [LARGE SCALE GENOMIC DNA]</scope>
    <source>
        <strain evidence="2 3">CGMCC 4.7215</strain>
    </source>
</reference>
<dbReference type="AlphaFoldDB" id="A0ABD5X8J6"/>
<feature type="transmembrane region" description="Helical" evidence="1">
    <location>
        <begin position="15"/>
        <end position="35"/>
    </location>
</feature>
<keyword evidence="1" id="KW-0812">Transmembrane</keyword>
<feature type="transmembrane region" description="Helical" evidence="1">
    <location>
        <begin position="50"/>
        <end position="70"/>
    </location>
</feature>
<gene>
    <name evidence="2" type="ORF">ACFQJ7_08770</name>
</gene>
<proteinExistence type="predicted"/>